<dbReference type="PROSITE" id="PS50011">
    <property type="entry name" value="PROTEIN_KINASE_DOM"/>
    <property type="match status" value="1"/>
</dbReference>
<dbReference type="RefSeq" id="XP_001329285.1">
    <property type="nucleotide sequence ID" value="XM_001329250.1"/>
</dbReference>
<evidence type="ECO:0000259" key="2">
    <source>
        <dbReference type="PROSITE" id="PS50011"/>
    </source>
</evidence>
<evidence type="ECO:0000313" key="3">
    <source>
        <dbReference type="EMBL" id="EAY17062.1"/>
    </source>
</evidence>
<reference evidence="3" key="1">
    <citation type="submission" date="2006-10" db="EMBL/GenBank/DDBJ databases">
        <authorList>
            <person name="Amadeo P."/>
            <person name="Zhao Q."/>
            <person name="Wortman J."/>
            <person name="Fraser-Liggett C."/>
            <person name="Carlton J."/>
        </authorList>
    </citation>
    <scope>NUCLEOTIDE SEQUENCE</scope>
    <source>
        <strain evidence="3">G3</strain>
    </source>
</reference>
<dbReference type="eggNOG" id="KOG0192">
    <property type="taxonomic scope" value="Eukaryota"/>
</dbReference>
<dbReference type="Proteomes" id="UP000001542">
    <property type="component" value="Unassembled WGS sequence"/>
</dbReference>
<dbReference type="KEGG" id="tva:4775076"/>
<keyword evidence="3" id="KW-0418">Kinase</keyword>
<dbReference type="InterPro" id="IPR000719">
    <property type="entry name" value="Prot_kinase_dom"/>
</dbReference>
<protein>
    <submittedName>
        <fullName evidence="3">TKL family protein kinase</fullName>
    </submittedName>
</protein>
<dbReference type="SUPFAM" id="SSF56112">
    <property type="entry name" value="Protein kinase-like (PK-like)"/>
    <property type="match status" value="1"/>
</dbReference>
<dbReference type="InterPro" id="IPR050167">
    <property type="entry name" value="Ser_Thr_protein_kinase"/>
</dbReference>
<dbReference type="GO" id="GO:0005524">
    <property type="term" value="F:ATP binding"/>
    <property type="evidence" value="ECO:0007669"/>
    <property type="project" value="UniProtKB-UniRule"/>
</dbReference>
<dbReference type="OMA" id="ERADSYS"/>
<dbReference type="InterPro" id="IPR011009">
    <property type="entry name" value="Kinase-like_dom_sf"/>
</dbReference>
<dbReference type="PROSITE" id="PS00107">
    <property type="entry name" value="PROTEIN_KINASE_ATP"/>
    <property type="match status" value="1"/>
</dbReference>
<name>A2DRD6_TRIV3</name>
<dbReference type="AlphaFoldDB" id="A2DRD6"/>
<organism evidence="3 4">
    <name type="scientific">Trichomonas vaginalis (strain ATCC PRA-98 / G3)</name>
    <dbReference type="NCBI Taxonomy" id="412133"/>
    <lineage>
        <taxon>Eukaryota</taxon>
        <taxon>Metamonada</taxon>
        <taxon>Parabasalia</taxon>
        <taxon>Trichomonadida</taxon>
        <taxon>Trichomonadidae</taxon>
        <taxon>Trichomonas</taxon>
    </lineage>
</organism>
<sequence length="204" mass="23210">MQNDSFPPEAHHYILYYDNLQFVKVIGNGAYGEVWEGIYLPTQKKVAIKKLHTDILDGNMHELYNREVLALSTLKNTFLLPFIGFTTVPPYCIVTKFIPNNSLFNNLHGKENALQLTPTEFNIIAFGIAVGMSYLHANKTIHRDLKSQNVLIDDRKYPIICDFGSSKNTDLSLTMTGQGGTPSYMAPEFLQNEKYDEKVDVYSY</sequence>
<dbReference type="OrthoDB" id="4062651at2759"/>
<reference evidence="3" key="2">
    <citation type="journal article" date="2007" name="Science">
        <title>Draft genome sequence of the sexually transmitted pathogen Trichomonas vaginalis.</title>
        <authorList>
            <person name="Carlton J.M."/>
            <person name="Hirt R.P."/>
            <person name="Silva J.C."/>
            <person name="Delcher A.L."/>
            <person name="Schatz M."/>
            <person name="Zhao Q."/>
            <person name="Wortman J.R."/>
            <person name="Bidwell S.L."/>
            <person name="Alsmark U.C.M."/>
            <person name="Besteiro S."/>
            <person name="Sicheritz-Ponten T."/>
            <person name="Noel C.J."/>
            <person name="Dacks J.B."/>
            <person name="Foster P.G."/>
            <person name="Simillion C."/>
            <person name="Van de Peer Y."/>
            <person name="Miranda-Saavedra D."/>
            <person name="Barton G.J."/>
            <person name="Westrop G.D."/>
            <person name="Mueller S."/>
            <person name="Dessi D."/>
            <person name="Fiori P.L."/>
            <person name="Ren Q."/>
            <person name="Paulsen I."/>
            <person name="Zhang H."/>
            <person name="Bastida-Corcuera F.D."/>
            <person name="Simoes-Barbosa A."/>
            <person name="Brown M.T."/>
            <person name="Hayes R.D."/>
            <person name="Mukherjee M."/>
            <person name="Okumura C.Y."/>
            <person name="Schneider R."/>
            <person name="Smith A.J."/>
            <person name="Vanacova S."/>
            <person name="Villalvazo M."/>
            <person name="Haas B.J."/>
            <person name="Pertea M."/>
            <person name="Feldblyum T.V."/>
            <person name="Utterback T.R."/>
            <person name="Shu C.L."/>
            <person name="Osoegawa K."/>
            <person name="de Jong P.J."/>
            <person name="Hrdy I."/>
            <person name="Horvathova L."/>
            <person name="Zubacova Z."/>
            <person name="Dolezal P."/>
            <person name="Malik S.B."/>
            <person name="Logsdon J.M. Jr."/>
            <person name="Henze K."/>
            <person name="Gupta A."/>
            <person name="Wang C.C."/>
            <person name="Dunne R.L."/>
            <person name="Upcroft J.A."/>
            <person name="Upcroft P."/>
            <person name="White O."/>
            <person name="Salzberg S.L."/>
            <person name="Tang P."/>
            <person name="Chiu C.-H."/>
            <person name="Lee Y.-S."/>
            <person name="Embley T.M."/>
            <person name="Coombs G.H."/>
            <person name="Mottram J.C."/>
            <person name="Tachezy J."/>
            <person name="Fraser-Liggett C.M."/>
            <person name="Johnson P.J."/>
        </authorList>
    </citation>
    <scope>NUCLEOTIDE SEQUENCE [LARGE SCALE GENOMIC DNA]</scope>
    <source>
        <strain evidence="3">G3</strain>
    </source>
</reference>
<keyword evidence="3" id="KW-0808">Transferase</keyword>
<keyword evidence="1" id="KW-0067">ATP-binding</keyword>
<dbReference type="PANTHER" id="PTHR23257">
    <property type="entry name" value="SERINE-THREONINE PROTEIN KINASE"/>
    <property type="match status" value="1"/>
</dbReference>
<evidence type="ECO:0000256" key="1">
    <source>
        <dbReference type="PROSITE-ProRule" id="PRU10141"/>
    </source>
</evidence>
<dbReference type="Gene3D" id="1.10.510.10">
    <property type="entry name" value="Transferase(Phosphotransferase) domain 1"/>
    <property type="match status" value="1"/>
</dbReference>
<dbReference type="InParanoid" id="A2DRD6"/>
<accession>A2DRD6</accession>
<dbReference type="Pfam" id="PF00069">
    <property type="entry name" value="Pkinase"/>
    <property type="match status" value="1"/>
</dbReference>
<feature type="binding site" evidence="1">
    <location>
        <position position="50"/>
    </location>
    <ligand>
        <name>ATP</name>
        <dbReference type="ChEBI" id="CHEBI:30616"/>
    </ligand>
</feature>
<dbReference type="EMBL" id="DS113235">
    <property type="protein sequence ID" value="EAY17062.1"/>
    <property type="molecule type" value="Genomic_DNA"/>
</dbReference>
<dbReference type="VEuPathDB" id="TrichDB:TVAG_131540"/>
<proteinExistence type="predicted"/>
<keyword evidence="1" id="KW-0547">Nucleotide-binding</keyword>
<dbReference type="PANTHER" id="PTHR23257:SF958">
    <property type="entry name" value="SERINE_THREONINE-PROTEIN KINASE WNK4"/>
    <property type="match status" value="1"/>
</dbReference>
<dbReference type="VEuPathDB" id="TrichDB:TVAGG3_0513220"/>
<dbReference type="InterPro" id="IPR017441">
    <property type="entry name" value="Protein_kinase_ATP_BS"/>
</dbReference>
<keyword evidence="4" id="KW-1185">Reference proteome</keyword>
<evidence type="ECO:0000313" key="4">
    <source>
        <dbReference type="Proteomes" id="UP000001542"/>
    </source>
</evidence>
<dbReference type="SMART" id="SM00220">
    <property type="entry name" value="S_TKc"/>
    <property type="match status" value="1"/>
</dbReference>
<dbReference type="GO" id="GO:0004672">
    <property type="term" value="F:protein kinase activity"/>
    <property type="evidence" value="ECO:0007669"/>
    <property type="project" value="InterPro"/>
</dbReference>
<gene>
    <name evidence="3" type="ORF">TVAG_297410</name>
</gene>
<feature type="domain" description="Protein kinase" evidence="2">
    <location>
        <begin position="20"/>
        <end position="204"/>
    </location>
</feature>